<protein>
    <submittedName>
        <fullName evidence="2">Acyl carrier protein</fullName>
    </submittedName>
</protein>
<sequence>MTYFPKNQNSEWSSIVPLIVLPLIYKDFLEVDLVPISNKLWVDVKGDYYTNEVPLTLNVAIWKLSNLIIADLIEDKLGYEKNDLKLTDKLFSDLGADSLDLVEIALFLEKTAGIHIHEGLQFERVSDLIDYVFSIMLCKIEKSTLGWPRLTGDILNES</sequence>
<dbReference type="Pfam" id="PF00550">
    <property type="entry name" value="PP-binding"/>
    <property type="match status" value="1"/>
</dbReference>
<reference evidence="2" key="1">
    <citation type="submission" date="2016-09" db="EMBL/GenBank/DDBJ databases">
        <title>The plastid genome of some eustigmatophyte algae harbours a bacteria-derived six-gene cluster for biosynthesis of a novel secondary metabolite.</title>
        <authorList>
            <person name="Yurchenko T."/>
            <person name="Sevcikova T."/>
            <person name="Strnad H."/>
            <person name="Butenko A."/>
            <person name="Elias M."/>
        </authorList>
    </citation>
    <scope>NUCLEOTIDE SEQUENCE</scope>
</reference>
<organism evidence="2">
    <name type="scientific">Monodopsis sp. MarTras21</name>
    <dbReference type="NCBI Taxonomy" id="1745953"/>
    <lineage>
        <taxon>Eukaryota</taxon>
        <taxon>Sar</taxon>
        <taxon>Stramenopiles</taxon>
        <taxon>Ochrophyta</taxon>
        <taxon>Eustigmatophyceae</taxon>
        <taxon>Eustigmatales</taxon>
        <taxon>Monodopsidaceae</taxon>
        <taxon>Monodopsis</taxon>
    </lineage>
</organism>
<dbReference type="InterPro" id="IPR036736">
    <property type="entry name" value="ACP-like_sf"/>
</dbReference>
<gene>
    <name evidence="2" type="primary">acpP</name>
</gene>
<name>A0A1D8RDF4_9STRA</name>
<dbReference type="AlphaFoldDB" id="A0A1D8RDF4"/>
<evidence type="ECO:0000259" key="1">
    <source>
        <dbReference type="PROSITE" id="PS50075"/>
    </source>
</evidence>
<evidence type="ECO:0000313" key="2">
    <source>
        <dbReference type="EMBL" id="AOW70727.1"/>
    </source>
</evidence>
<dbReference type="Gene3D" id="1.10.1200.10">
    <property type="entry name" value="ACP-like"/>
    <property type="match status" value="1"/>
</dbReference>
<accession>A0A1D8RDF4</accession>
<keyword evidence="2" id="KW-0150">Chloroplast</keyword>
<proteinExistence type="predicted"/>
<keyword evidence="2" id="KW-0934">Plastid</keyword>
<dbReference type="EMBL" id="KX839260">
    <property type="protein sequence ID" value="AOW70727.1"/>
    <property type="molecule type" value="Genomic_DNA"/>
</dbReference>
<feature type="domain" description="Carrier" evidence="1">
    <location>
        <begin position="63"/>
        <end position="139"/>
    </location>
</feature>
<dbReference type="InterPro" id="IPR009081">
    <property type="entry name" value="PP-bd_ACP"/>
</dbReference>
<dbReference type="SUPFAM" id="SSF47336">
    <property type="entry name" value="ACP-like"/>
    <property type="match status" value="1"/>
</dbReference>
<geneLocation type="chloroplast" evidence="2"/>
<dbReference type="PROSITE" id="PS50075">
    <property type="entry name" value="CARRIER"/>
    <property type="match status" value="1"/>
</dbReference>